<name>A0ABM1BKI0_LIMPO</name>
<evidence type="ECO:0000259" key="5">
    <source>
        <dbReference type="PROSITE" id="PS50157"/>
    </source>
</evidence>
<dbReference type="PROSITE" id="PS00028">
    <property type="entry name" value="ZINC_FINGER_C2H2_1"/>
    <property type="match status" value="2"/>
</dbReference>
<dbReference type="GeneID" id="106467961"/>
<keyword evidence="3" id="KW-0862">Zinc</keyword>
<sequence length="361" mass="40699">MEFNNSLCSDKLISLAAEGLVAMSNSKPRCDSDARWSPEVEQYCVRATREKDKGSQQATASMETNNEIYLQNTNSEYKSHSYALSKEDFNEPFNMIAQILTDLTQLKKNSNSVVNRKSPALDVTPIISSVTEGSVTRPDEHLKKKNSYCGKRVEERMKSCSKTKSLAKTLSDHCMSKTNKRYFTVMDENVDSSVSPSDILLPVQSRGMEENCMKISSKRVKQKVDRSSEIQNGTSSSKKTLFVCSFVGCTKTYGKSSHLKNHLRTHTGERPYSCSWAGCGKRFVRSDELARHYRTHTGEKNFICTICQKRFMRSDHLSKHMFRCQKRFPEAPSKTKCSFNDSSSASPSAAPIIVTCISKEQ</sequence>
<reference evidence="7" key="1">
    <citation type="submission" date="2025-08" db="UniProtKB">
        <authorList>
            <consortium name="RefSeq"/>
        </authorList>
    </citation>
    <scope>IDENTIFICATION</scope>
    <source>
        <tissue evidence="7">Muscle</tissue>
    </source>
</reference>
<feature type="domain" description="C2H2-type" evidence="5">
    <location>
        <begin position="242"/>
        <end position="271"/>
    </location>
</feature>
<evidence type="ECO:0000256" key="4">
    <source>
        <dbReference type="PROSITE-ProRule" id="PRU00042"/>
    </source>
</evidence>
<dbReference type="PANTHER" id="PTHR23235:SF120">
    <property type="entry name" value="KRUPPEL-LIKE FACTOR 15"/>
    <property type="match status" value="1"/>
</dbReference>
<evidence type="ECO:0000256" key="2">
    <source>
        <dbReference type="ARBA" id="ARBA00022771"/>
    </source>
</evidence>
<evidence type="ECO:0000313" key="7">
    <source>
        <dbReference type="RefSeq" id="XP_013783808.1"/>
    </source>
</evidence>
<dbReference type="PANTHER" id="PTHR23235">
    <property type="entry name" value="KRUEPPEL-LIKE TRANSCRIPTION FACTOR"/>
    <property type="match status" value="1"/>
</dbReference>
<evidence type="ECO:0000256" key="1">
    <source>
        <dbReference type="ARBA" id="ARBA00022723"/>
    </source>
</evidence>
<evidence type="ECO:0000256" key="3">
    <source>
        <dbReference type="ARBA" id="ARBA00022833"/>
    </source>
</evidence>
<feature type="domain" description="C2H2-type" evidence="5">
    <location>
        <begin position="302"/>
        <end position="332"/>
    </location>
</feature>
<dbReference type="PROSITE" id="PS50157">
    <property type="entry name" value="ZINC_FINGER_C2H2_2"/>
    <property type="match status" value="3"/>
</dbReference>
<feature type="domain" description="C2H2-type" evidence="5">
    <location>
        <begin position="272"/>
        <end position="301"/>
    </location>
</feature>
<dbReference type="Gene3D" id="3.30.160.60">
    <property type="entry name" value="Classic Zinc Finger"/>
    <property type="match status" value="3"/>
</dbReference>
<keyword evidence="1" id="KW-0479">Metal-binding</keyword>
<accession>A0ABM1BKI0</accession>
<protein>
    <submittedName>
        <fullName evidence="7">Krueppel-like factor luna isoform X1</fullName>
    </submittedName>
</protein>
<keyword evidence="2 4" id="KW-0863">Zinc-finger</keyword>
<dbReference type="RefSeq" id="XP_013783808.1">
    <property type="nucleotide sequence ID" value="XM_013928354.2"/>
</dbReference>
<dbReference type="InterPro" id="IPR036236">
    <property type="entry name" value="Znf_C2H2_sf"/>
</dbReference>
<gene>
    <name evidence="7" type="primary">LOC106467961</name>
</gene>
<evidence type="ECO:0000313" key="6">
    <source>
        <dbReference type="Proteomes" id="UP000694941"/>
    </source>
</evidence>
<dbReference type="InterPro" id="IPR013087">
    <property type="entry name" value="Znf_C2H2_type"/>
</dbReference>
<dbReference type="SMART" id="SM00355">
    <property type="entry name" value="ZnF_C2H2"/>
    <property type="match status" value="3"/>
</dbReference>
<organism evidence="6 7">
    <name type="scientific">Limulus polyphemus</name>
    <name type="common">Atlantic horseshoe crab</name>
    <dbReference type="NCBI Taxonomy" id="6850"/>
    <lineage>
        <taxon>Eukaryota</taxon>
        <taxon>Metazoa</taxon>
        <taxon>Ecdysozoa</taxon>
        <taxon>Arthropoda</taxon>
        <taxon>Chelicerata</taxon>
        <taxon>Merostomata</taxon>
        <taxon>Xiphosura</taxon>
        <taxon>Limulidae</taxon>
        <taxon>Limulus</taxon>
    </lineage>
</organism>
<dbReference type="SUPFAM" id="SSF57667">
    <property type="entry name" value="beta-beta-alpha zinc fingers"/>
    <property type="match status" value="2"/>
</dbReference>
<dbReference type="Proteomes" id="UP000694941">
    <property type="component" value="Unplaced"/>
</dbReference>
<proteinExistence type="predicted"/>
<keyword evidence="6" id="KW-1185">Reference proteome</keyword>
<dbReference type="Pfam" id="PF00096">
    <property type="entry name" value="zf-C2H2"/>
    <property type="match status" value="3"/>
</dbReference>